<dbReference type="Proteomes" id="UP000887566">
    <property type="component" value="Unplaced"/>
</dbReference>
<feature type="region of interest" description="Disordered" evidence="1">
    <location>
        <begin position="166"/>
        <end position="185"/>
    </location>
</feature>
<reference evidence="3" key="1">
    <citation type="submission" date="2022-11" db="UniProtKB">
        <authorList>
            <consortium name="WormBaseParasite"/>
        </authorList>
    </citation>
    <scope>IDENTIFICATION</scope>
</reference>
<feature type="compositionally biased region" description="Basic and acidic residues" evidence="1">
    <location>
        <begin position="29"/>
        <end position="50"/>
    </location>
</feature>
<keyword evidence="2" id="KW-1185">Reference proteome</keyword>
<feature type="region of interest" description="Disordered" evidence="1">
    <location>
        <begin position="1"/>
        <end position="54"/>
    </location>
</feature>
<dbReference type="AlphaFoldDB" id="A0A914UPE4"/>
<accession>A0A914UPE4</accession>
<feature type="compositionally biased region" description="Basic and acidic residues" evidence="1">
    <location>
        <begin position="1"/>
        <end position="11"/>
    </location>
</feature>
<sequence length="185" mass="20355">MGMEMGLEKATVKGKSTKRAKIESIMTSERPEQLTTTKDRPGVRGQRDAIEVSAPNGPPRRRFWRFFITAPPVSRGRFGSLDDLKRCRATKDERGEESLAPCVFVPFKVADIGHLSVQKAGLCAVGRLSPAPSVVHWLTVPRRRLIAAQGHWAKIPCVSTSVNTNYQTESVPQPTPNSDSGMDQS</sequence>
<protein>
    <submittedName>
        <fullName evidence="3">Uncharacterized protein</fullName>
    </submittedName>
</protein>
<evidence type="ECO:0000256" key="1">
    <source>
        <dbReference type="SAM" id="MobiDB-lite"/>
    </source>
</evidence>
<proteinExistence type="predicted"/>
<evidence type="ECO:0000313" key="2">
    <source>
        <dbReference type="Proteomes" id="UP000887566"/>
    </source>
</evidence>
<evidence type="ECO:0000313" key="3">
    <source>
        <dbReference type="WBParaSite" id="PSAMB.scaffold11568size3263.g34258.t1"/>
    </source>
</evidence>
<organism evidence="2 3">
    <name type="scientific">Plectus sambesii</name>
    <dbReference type="NCBI Taxonomy" id="2011161"/>
    <lineage>
        <taxon>Eukaryota</taxon>
        <taxon>Metazoa</taxon>
        <taxon>Ecdysozoa</taxon>
        <taxon>Nematoda</taxon>
        <taxon>Chromadorea</taxon>
        <taxon>Plectida</taxon>
        <taxon>Plectina</taxon>
        <taxon>Plectoidea</taxon>
        <taxon>Plectidae</taxon>
        <taxon>Plectus</taxon>
    </lineage>
</organism>
<dbReference type="WBParaSite" id="PSAMB.scaffold11568size3263.g34258.t1">
    <property type="protein sequence ID" value="PSAMB.scaffold11568size3263.g34258.t1"/>
    <property type="gene ID" value="PSAMB.scaffold11568size3263.g34258"/>
</dbReference>
<name>A0A914UPE4_9BILA</name>